<comment type="caution">
    <text evidence="1">The sequence shown here is derived from an EMBL/GenBank/DDBJ whole genome shotgun (WGS) entry which is preliminary data.</text>
</comment>
<accession>A0AAE0B3G3</accession>
<dbReference type="PANTHER" id="PTHR33116">
    <property type="entry name" value="REVERSE TRANSCRIPTASE ZINC-BINDING DOMAIN-CONTAINING PROTEIN-RELATED-RELATED"/>
    <property type="match status" value="1"/>
</dbReference>
<dbReference type="Proteomes" id="UP001281410">
    <property type="component" value="Unassembled WGS sequence"/>
</dbReference>
<name>A0AAE0B3G3_9ROSI</name>
<protein>
    <submittedName>
        <fullName evidence="1">Uncharacterized protein</fullName>
    </submittedName>
</protein>
<evidence type="ECO:0000313" key="1">
    <source>
        <dbReference type="EMBL" id="KAK3228454.1"/>
    </source>
</evidence>
<sequence length="114" mass="13193">MNLPSPCMNHFRFHKTLIMEIQRLSARFWWGGNSNRRKMHWAAWHQLCKPKADGGLGFCDPEVSNKVLLAKQGWRIIKNPDLIAARILKGCYFKEIAVSWNLRKGLRLLMCGVA</sequence>
<gene>
    <name evidence="1" type="ORF">Dsin_000335</name>
</gene>
<evidence type="ECO:0000313" key="2">
    <source>
        <dbReference type="Proteomes" id="UP001281410"/>
    </source>
</evidence>
<organism evidence="1 2">
    <name type="scientific">Dipteronia sinensis</name>
    <dbReference type="NCBI Taxonomy" id="43782"/>
    <lineage>
        <taxon>Eukaryota</taxon>
        <taxon>Viridiplantae</taxon>
        <taxon>Streptophyta</taxon>
        <taxon>Embryophyta</taxon>
        <taxon>Tracheophyta</taxon>
        <taxon>Spermatophyta</taxon>
        <taxon>Magnoliopsida</taxon>
        <taxon>eudicotyledons</taxon>
        <taxon>Gunneridae</taxon>
        <taxon>Pentapetalae</taxon>
        <taxon>rosids</taxon>
        <taxon>malvids</taxon>
        <taxon>Sapindales</taxon>
        <taxon>Sapindaceae</taxon>
        <taxon>Hippocastanoideae</taxon>
        <taxon>Acereae</taxon>
        <taxon>Dipteronia</taxon>
    </lineage>
</organism>
<keyword evidence="2" id="KW-1185">Reference proteome</keyword>
<dbReference type="PANTHER" id="PTHR33116:SF86">
    <property type="entry name" value="REVERSE TRANSCRIPTASE DOMAIN-CONTAINING PROTEIN"/>
    <property type="match status" value="1"/>
</dbReference>
<proteinExistence type="predicted"/>
<dbReference type="AlphaFoldDB" id="A0AAE0B3G3"/>
<reference evidence="1" key="1">
    <citation type="journal article" date="2023" name="Plant J.">
        <title>Genome sequences and population genomics provide insights into the demographic history, inbreeding, and mutation load of two 'living fossil' tree species of Dipteronia.</title>
        <authorList>
            <person name="Feng Y."/>
            <person name="Comes H.P."/>
            <person name="Chen J."/>
            <person name="Zhu S."/>
            <person name="Lu R."/>
            <person name="Zhang X."/>
            <person name="Li P."/>
            <person name="Qiu J."/>
            <person name="Olsen K.M."/>
            <person name="Qiu Y."/>
        </authorList>
    </citation>
    <scope>NUCLEOTIDE SEQUENCE</scope>
    <source>
        <strain evidence="1">NBL</strain>
    </source>
</reference>
<dbReference type="EMBL" id="JANJYJ010000001">
    <property type="protein sequence ID" value="KAK3228454.1"/>
    <property type="molecule type" value="Genomic_DNA"/>
</dbReference>